<gene>
    <name evidence="2" type="ORF">OS493_033495</name>
    <name evidence="3" type="ORF">OS493_033523</name>
</gene>
<dbReference type="PIRSF" id="PIRSF005956">
    <property type="entry name" value="BtpA"/>
    <property type="match status" value="1"/>
</dbReference>
<dbReference type="NCBIfam" id="TIGR00259">
    <property type="entry name" value="thylakoid_BtpA"/>
    <property type="match status" value="1"/>
</dbReference>
<dbReference type="PANTHER" id="PTHR21381:SF3">
    <property type="entry name" value="SGC REGION PROTEIN SGCQ-RELATED"/>
    <property type="match status" value="1"/>
</dbReference>
<keyword evidence="4" id="KW-1185">Reference proteome</keyword>
<dbReference type="CDD" id="cd04722">
    <property type="entry name" value="TIM_phosphate_binding"/>
    <property type="match status" value="1"/>
</dbReference>
<dbReference type="EMBL" id="MU826394">
    <property type="protein sequence ID" value="KAJ7376641.1"/>
    <property type="molecule type" value="Genomic_DNA"/>
</dbReference>
<dbReference type="Pfam" id="PF03437">
    <property type="entry name" value="BtpA"/>
    <property type="match status" value="1"/>
</dbReference>
<comment type="similarity">
    <text evidence="1">Belongs to the BtpA family.</text>
</comment>
<dbReference type="PANTHER" id="PTHR21381">
    <property type="entry name" value="ZGC:162297"/>
    <property type="match status" value="1"/>
</dbReference>
<accession>A0A9X0CX27</accession>
<evidence type="ECO:0000313" key="4">
    <source>
        <dbReference type="Proteomes" id="UP001163046"/>
    </source>
</evidence>
<dbReference type="Proteomes" id="UP001163046">
    <property type="component" value="Unassembled WGS sequence"/>
</dbReference>
<dbReference type="InterPro" id="IPR011060">
    <property type="entry name" value="RibuloseP-bd_barrel"/>
</dbReference>
<protein>
    <submittedName>
        <fullName evidence="2">Uncharacterized protein</fullName>
    </submittedName>
</protein>
<dbReference type="InterPro" id="IPR005137">
    <property type="entry name" value="BtpA"/>
</dbReference>
<evidence type="ECO:0000313" key="3">
    <source>
        <dbReference type="EMBL" id="KAJ7376641.1"/>
    </source>
</evidence>
<dbReference type="OrthoDB" id="10045006at2759"/>
<proteinExistence type="inferred from homology"/>
<evidence type="ECO:0000313" key="2">
    <source>
        <dbReference type="EMBL" id="KAJ7376619.1"/>
    </source>
</evidence>
<dbReference type="EMBL" id="MU826394">
    <property type="protein sequence ID" value="KAJ7376619.1"/>
    <property type="molecule type" value="Genomic_DNA"/>
</dbReference>
<evidence type="ECO:0000256" key="1">
    <source>
        <dbReference type="ARBA" id="ARBA00006007"/>
    </source>
</evidence>
<dbReference type="SUPFAM" id="SSF51366">
    <property type="entry name" value="Ribulose-phoshate binding barrel"/>
    <property type="match status" value="1"/>
</dbReference>
<sequence length="275" mass="30243">MAANALSRFSRIFGRRSAVVIGMIHVEALPGTPRNHLSMTEIINMARTDATNYKNAGVDAIMVENMHDIPYLNRKVGPEIIASMSVVCNEVKREATNLPCGIQILSGANKEALAVAKAAGLEFIRAEGFIFSHIADEGTMNSDAGELLRYRKQIEADDILVFTDIKKKHSSHFITSDVNILETAQAAEFFLSDGVVLTGKATGEVTSLKEMQFVKESVNIPVLIGSGVTDSNMEQYLGASAMIVGSYFKEEGHWSNPVNFDRVHSFMAKIERMRR</sequence>
<name>A0A9X0CX27_9CNID</name>
<comment type="caution">
    <text evidence="2">The sequence shown here is derived from an EMBL/GenBank/DDBJ whole genome shotgun (WGS) entry which is preliminary data.</text>
</comment>
<dbReference type="AlphaFoldDB" id="A0A9X0CX27"/>
<organism evidence="2 4">
    <name type="scientific">Desmophyllum pertusum</name>
    <dbReference type="NCBI Taxonomy" id="174260"/>
    <lineage>
        <taxon>Eukaryota</taxon>
        <taxon>Metazoa</taxon>
        <taxon>Cnidaria</taxon>
        <taxon>Anthozoa</taxon>
        <taxon>Hexacorallia</taxon>
        <taxon>Scleractinia</taxon>
        <taxon>Caryophylliina</taxon>
        <taxon>Caryophylliidae</taxon>
        <taxon>Desmophyllum</taxon>
    </lineage>
</organism>
<reference evidence="2" key="1">
    <citation type="submission" date="2023-01" db="EMBL/GenBank/DDBJ databases">
        <title>Genome assembly of the deep-sea coral Lophelia pertusa.</title>
        <authorList>
            <person name="Herrera S."/>
            <person name="Cordes E."/>
        </authorList>
    </citation>
    <scope>NUCLEOTIDE SEQUENCE</scope>
    <source>
        <strain evidence="2">USNM1676648</strain>
        <tissue evidence="2">Polyp</tissue>
    </source>
</reference>